<evidence type="ECO:0000313" key="2">
    <source>
        <dbReference type="Proteomes" id="UP001516023"/>
    </source>
</evidence>
<keyword evidence="2" id="KW-1185">Reference proteome</keyword>
<gene>
    <name evidence="1" type="ORF">HJC23_006626</name>
</gene>
<organism evidence="1 2">
    <name type="scientific">Cyclotella cryptica</name>
    <dbReference type="NCBI Taxonomy" id="29204"/>
    <lineage>
        <taxon>Eukaryota</taxon>
        <taxon>Sar</taxon>
        <taxon>Stramenopiles</taxon>
        <taxon>Ochrophyta</taxon>
        <taxon>Bacillariophyta</taxon>
        <taxon>Coscinodiscophyceae</taxon>
        <taxon>Thalassiosirophycidae</taxon>
        <taxon>Stephanodiscales</taxon>
        <taxon>Stephanodiscaceae</taxon>
        <taxon>Cyclotella</taxon>
    </lineage>
</organism>
<protein>
    <submittedName>
        <fullName evidence="1">Uncharacterized protein</fullName>
    </submittedName>
</protein>
<accession>A0ABD3QXW9</accession>
<name>A0ABD3QXW9_9STRA</name>
<reference evidence="1 2" key="1">
    <citation type="journal article" date="2020" name="G3 (Bethesda)">
        <title>Improved Reference Genome for Cyclotella cryptica CCMP332, a Model for Cell Wall Morphogenesis, Salinity Adaptation, and Lipid Production in Diatoms (Bacillariophyta).</title>
        <authorList>
            <person name="Roberts W.R."/>
            <person name="Downey K.M."/>
            <person name="Ruck E.C."/>
            <person name="Traller J.C."/>
            <person name="Alverson A.J."/>
        </authorList>
    </citation>
    <scope>NUCLEOTIDE SEQUENCE [LARGE SCALE GENOMIC DNA]</scope>
    <source>
        <strain evidence="1 2">CCMP332</strain>
    </source>
</reference>
<dbReference type="EMBL" id="JABMIG020000005">
    <property type="protein sequence ID" value="KAL3804854.1"/>
    <property type="molecule type" value="Genomic_DNA"/>
</dbReference>
<evidence type="ECO:0000313" key="1">
    <source>
        <dbReference type="EMBL" id="KAL3804854.1"/>
    </source>
</evidence>
<dbReference type="AlphaFoldDB" id="A0ABD3QXW9"/>
<comment type="caution">
    <text evidence="1">The sequence shown here is derived from an EMBL/GenBank/DDBJ whole genome shotgun (WGS) entry which is preliminary data.</text>
</comment>
<dbReference type="Proteomes" id="UP001516023">
    <property type="component" value="Unassembled WGS sequence"/>
</dbReference>
<sequence>MQYASFVSQTTLNRSKQVTFSETATLVIVYLDTQPALNVSWYTQHEISRFKQEAFLSANSLLETNTSVAKAYIEKSLFAEQSNGLGKFGGIEHICGIEHLLSSQVMQMILTTRSLTIERVLQEQERQRRTGEIKGEVIAQASVKTSAFAREWRRRVAALNSTDSYHGNVP</sequence>
<proteinExistence type="predicted"/>